<dbReference type="PANTHER" id="PTHR33334">
    <property type="entry name" value="PROTEIN LNK1"/>
    <property type="match status" value="1"/>
</dbReference>
<feature type="compositionally biased region" description="Polar residues" evidence="1">
    <location>
        <begin position="534"/>
        <end position="548"/>
    </location>
</feature>
<sequence>MLQSMSELCVYEFVDLAWDGFCQSDEHIVPYTASRRLDDHFILGDSHKKPCRELISTSSFTGDRSAARYVDQRGEQGGFSTLSKRKNTMLEKDSQSQTPNCAFTSVTENDPIKETSILASDNTMPSTHGFKSNKTDSNGSEFCGHDSTLVDKTAIVDNNSFSYPLGDMNRTGSDFDIFENADNKDSSDFLYWPEIENFEDVDRMFRNCDSTFGLEVCKEDELGWLSSAEDLGGSGDVLNSDFKFPCPETNLVDNISENHDSSNGYSINDCAMTSAPLEPKDSSWNSEKSDSYLSFVSGPAIADTKDEFIPQGQGLGFNEKIKPRISTSHSRTGGSGMNDNRKKQIKLPNQSERKSREHDIGDDSFNRISDLYNGVTQLPSGVTPHQAFPSVHIQQQQPSPRPDSYNYLQNPISYVPSDNSHLSDPASINLKPSAVKYETNDLTCLSPRDSSHASSQLLYTESSHDLPFDVTAPSVCGQREKLHNCQGSKSSANSSLENGSVTLQPSIFDPGSVGKYENQSDPEGVSLVIPPELGSSNVQESSTMSSGLDDSPEAASFHQLQHVTEQMDLKTKLCIRDSLYRLARSAEQRHKHANQKVGSGDERDAGGGASSVEETNKCNSFMDMETDTNPIDRSIAHLLFHRPSDSSTMPAQDPFPFKSLNAQVRGSVVSPPALVENLAGDETISEVENVS</sequence>
<feature type="compositionally biased region" description="Polar residues" evidence="1">
    <location>
        <begin position="485"/>
        <end position="505"/>
    </location>
</feature>
<dbReference type="InterPro" id="IPR039928">
    <property type="entry name" value="LNK"/>
</dbReference>
<name>A0A2G9G9R3_9LAMI</name>
<protein>
    <recommendedName>
        <fullName evidence="4">Protein LNK1</fullName>
    </recommendedName>
</protein>
<dbReference type="PANTHER" id="PTHR33334:SF8">
    <property type="entry name" value="PROTEIN LNK1"/>
    <property type="match status" value="1"/>
</dbReference>
<dbReference type="OrthoDB" id="618331at2759"/>
<dbReference type="AlphaFoldDB" id="A0A2G9G9R3"/>
<dbReference type="GO" id="GO:0007623">
    <property type="term" value="P:circadian rhythm"/>
    <property type="evidence" value="ECO:0007669"/>
    <property type="project" value="InterPro"/>
</dbReference>
<feature type="region of interest" description="Disordered" evidence="1">
    <location>
        <begin position="313"/>
        <end position="364"/>
    </location>
</feature>
<evidence type="ECO:0000313" key="3">
    <source>
        <dbReference type="Proteomes" id="UP000231279"/>
    </source>
</evidence>
<organism evidence="2 3">
    <name type="scientific">Handroanthus impetiginosus</name>
    <dbReference type="NCBI Taxonomy" id="429701"/>
    <lineage>
        <taxon>Eukaryota</taxon>
        <taxon>Viridiplantae</taxon>
        <taxon>Streptophyta</taxon>
        <taxon>Embryophyta</taxon>
        <taxon>Tracheophyta</taxon>
        <taxon>Spermatophyta</taxon>
        <taxon>Magnoliopsida</taxon>
        <taxon>eudicotyledons</taxon>
        <taxon>Gunneridae</taxon>
        <taxon>Pentapetalae</taxon>
        <taxon>asterids</taxon>
        <taxon>lamiids</taxon>
        <taxon>Lamiales</taxon>
        <taxon>Bignoniaceae</taxon>
        <taxon>Crescentiina</taxon>
        <taxon>Tabebuia alliance</taxon>
        <taxon>Handroanthus</taxon>
    </lineage>
</organism>
<proteinExistence type="predicted"/>
<evidence type="ECO:0000256" key="1">
    <source>
        <dbReference type="SAM" id="MobiDB-lite"/>
    </source>
</evidence>
<feature type="region of interest" description="Disordered" evidence="1">
    <location>
        <begin position="485"/>
        <end position="552"/>
    </location>
</feature>
<dbReference type="STRING" id="429701.A0A2G9G9R3"/>
<feature type="compositionally biased region" description="Basic and acidic residues" evidence="1">
    <location>
        <begin position="351"/>
        <end position="364"/>
    </location>
</feature>
<dbReference type="GO" id="GO:0006355">
    <property type="term" value="P:regulation of DNA-templated transcription"/>
    <property type="evidence" value="ECO:0007669"/>
    <property type="project" value="InterPro"/>
</dbReference>
<accession>A0A2G9G9R3</accession>
<evidence type="ECO:0000313" key="2">
    <source>
        <dbReference type="EMBL" id="PIN02044.1"/>
    </source>
</evidence>
<gene>
    <name evidence="2" type="ORF">CDL12_25447</name>
</gene>
<dbReference type="Proteomes" id="UP000231279">
    <property type="component" value="Unassembled WGS sequence"/>
</dbReference>
<dbReference type="EMBL" id="NKXS01006098">
    <property type="protein sequence ID" value="PIN02044.1"/>
    <property type="molecule type" value="Genomic_DNA"/>
</dbReference>
<feature type="region of interest" description="Disordered" evidence="1">
    <location>
        <begin position="586"/>
        <end position="613"/>
    </location>
</feature>
<reference evidence="3" key="1">
    <citation type="journal article" date="2018" name="Gigascience">
        <title>Genome assembly of the Pink Ipe (Handroanthus impetiginosus, Bignoniaceae), a highly valued, ecologically keystone Neotropical timber forest tree.</title>
        <authorList>
            <person name="Silva-Junior O.B."/>
            <person name="Grattapaglia D."/>
            <person name="Novaes E."/>
            <person name="Collevatti R.G."/>
        </authorList>
    </citation>
    <scope>NUCLEOTIDE SEQUENCE [LARGE SCALE GENOMIC DNA]</scope>
    <source>
        <strain evidence="3">cv. UFG-1</strain>
    </source>
</reference>
<keyword evidence="3" id="KW-1185">Reference proteome</keyword>
<comment type="caution">
    <text evidence="2">The sequence shown here is derived from an EMBL/GenBank/DDBJ whole genome shotgun (WGS) entry which is preliminary data.</text>
</comment>
<evidence type="ECO:0008006" key="4">
    <source>
        <dbReference type="Google" id="ProtNLM"/>
    </source>
</evidence>